<keyword evidence="3" id="KW-0482">Metalloprotease</keyword>
<keyword evidence="3" id="KW-0067">ATP-binding</keyword>
<protein>
    <submittedName>
        <fullName evidence="3">CPBP family intramembrane metalloprotease</fullName>
    </submittedName>
</protein>
<keyword evidence="4" id="KW-1185">Reference proteome</keyword>
<feature type="transmembrane region" description="Helical" evidence="1">
    <location>
        <begin position="74"/>
        <end position="96"/>
    </location>
</feature>
<feature type="transmembrane region" description="Helical" evidence="1">
    <location>
        <begin position="148"/>
        <end position="164"/>
    </location>
</feature>
<gene>
    <name evidence="3" type="ORF">IM816_10055</name>
</gene>
<evidence type="ECO:0000256" key="1">
    <source>
        <dbReference type="SAM" id="Phobius"/>
    </source>
</evidence>
<dbReference type="PANTHER" id="PTHR39430:SF1">
    <property type="entry name" value="PROTEASE"/>
    <property type="match status" value="1"/>
</dbReference>
<dbReference type="PANTHER" id="PTHR39430">
    <property type="entry name" value="MEMBRANE-ASSOCIATED PROTEASE-RELATED"/>
    <property type="match status" value="1"/>
</dbReference>
<feature type="domain" description="Rhodanese" evidence="2">
    <location>
        <begin position="41"/>
        <end position="73"/>
    </location>
</feature>
<keyword evidence="1" id="KW-0472">Membrane</keyword>
<dbReference type="InterPro" id="IPR003675">
    <property type="entry name" value="Rce1/LyrA-like_dom"/>
</dbReference>
<name>A0ABY4T258_9GAMM</name>
<dbReference type="GO" id="GO:0008237">
    <property type="term" value="F:metallopeptidase activity"/>
    <property type="evidence" value="ECO:0007669"/>
    <property type="project" value="UniProtKB-KW"/>
</dbReference>
<keyword evidence="3" id="KW-0378">Hydrolase</keyword>
<reference evidence="3" key="1">
    <citation type="submission" date="2020-10" db="EMBL/GenBank/DDBJ databases">
        <title>Whole-genome sequence of Luteibacter sp. EIF3.</title>
        <authorList>
            <person name="Friedrich I."/>
            <person name="Hertel R."/>
            <person name="Daniel R."/>
        </authorList>
    </citation>
    <scope>NUCLEOTIDE SEQUENCE</scope>
    <source>
        <strain evidence="3">EIF3</strain>
    </source>
</reference>
<proteinExistence type="predicted"/>
<keyword evidence="3" id="KW-0645">Protease</keyword>
<feature type="transmembrane region" description="Helical" evidence="1">
    <location>
        <begin position="108"/>
        <end position="128"/>
    </location>
</feature>
<accession>A0ABY4T258</accession>
<keyword evidence="3" id="KW-0547">Nucleotide-binding</keyword>
<keyword evidence="1" id="KW-1133">Transmembrane helix</keyword>
<dbReference type="EMBL" id="CP063231">
    <property type="protein sequence ID" value="URL57009.1"/>
    <property type="molecule type" value="Genomic_DNA"/>
</dbReference>
<evidence type="ECO:0000313" key="3">
    <source>
        <dbReference type="EMBL" id="URL57009.1"/>
    </source>
</evidence>
<feature type="transmembrane region" description="Helical" evidence="1">
    <location>
        <begin position="244"/>
        <end position="261"/>
    </location>
</feature>
<feature type="transmembrane region" description="Helical" evidence="1">
    <location>
        <begin position="30"/>
        <end position="54"/>
    </location>
</feature>
<keyword evidence="1" id="KW-0812">Transmembrane</keyword>
<dbReference type="PROSITE" id="PS50206">
    <property type="entry name" value="RHODANESE_3"/>
    <property type="match status" value="1"/>
</dbReference>
<dbReference type="GO" id="GO:0005524">
    <property type="term" value="F:ATP binding"/>
    <property type="evidence" value="ECO:0007669"/>
    <property type="project" value="UniProtKB-KW"/>
</dbReference>
<dbReference type="Pfam" id="PF02517">
    <property type="entry name" value="Rce1-like"/>
    <property type="match status" value="1"/>
</dbReference>
<evidence type="ECO:0000259" key="2">
    <source>
        <dbReference type="PROSITE" id="PS50206"/>
    </source>
</evidence>
<evidence type="ECO:0000313" key="4">
    <source>
        <dbReference type="Proteomes" id="UP001056681"/>
    </source>
</evidence>
<dbReference type="InterPro" id="IPR001763">
    <property type="entry name" value="Rhodanese-like_dom"/>
</dbReference>
<feature type="transmembrane region" description="Helical" evidence="1">
    <location>
        <begin position="176"/>
        <end position="197"/>
    </location>
</feature>
<organism evidence="3 4">
    <name type="scientific">Luteibacter flocculans</name>
    <dbReference type="NCBI Taxonomy" id="2780091"/>
    <lineage>
        <taxon>Bacteria</taxon>
        <taxon>Pseudomonadati</taxon>
        <taxon>Pseudomonadota</taxon>
        <taxon>Gammaproteobacteria</taxon>
        <taxon>Lysobacterales</taxon>
        <taxon>Rhodanobacteraceae</taxon>
        <taxon>Luteibacter</taxon>
    </lineage>
</organism>
<dbReference type="Proteomes" id="UP001056681">
    <property type="component" value="Chromosome"/>
</dbReference>
<dbReference type="RefSeq" id="WP_250337970.1">
    <property type="nucleotide sequence ID" value="NZ_CP063231.1"/>
</dbReference>
<sequence length="277" mass="29921">MHLTEPAVNGFVLRIFHVGRGVVETGKGKAFVLLPFTAFLAARCAWYLLGLAAVRRLLGNWRSWRAEWPRAIRWLFIGLLTGTCAMGSIIVTLAFFRCGYIDYVQSSTAFALLVALGWVGCSVVGAAAEEVLYRGMILSTLERLGGKSFAIVGSAAAFALSHLGNPGVTKLWLLRLFLQGMLLAWAVFRTGSLWWSIGYHAGWNFGSAPLFGVAESGYGVQGHLFTFVPAGPDWLTGGEVGPEGSVLAFLAMLAAAVVLTNHGRRNNDMQPVCIEHS</sequence>